<accession>A0A2T3AHA9</accession>
<dbReference type="SUPFAM" id="SSF57850">
    <property type="entry name" value="RING/U-box"/>
    <property type="match status" value="1"/>
</dbReference>
<dbReference type="Pfam" id="PF01485">
    <property type="entry name" value="IBR"/>
    <property type="match status" value="1"/>
</dbReference>
<evidence type="ECO:0000313" key="6">
    <source>
        <dbReference type="EMBL" id="PSR97562.1"/>
    </source>
</evidence>
<evidence type="ECO:0000256" key="4">
    <source>
        <dbReference type="ARBA" id="ARBA00022833"/>
    </source>
</evidence>
<dbReference type="EMBL" id="KZ678390">
    <property type="protein sequence ID" value="PSR97562.1"/>
    <property type="molecule type" value="Genomic_DNA"/>
</dbReference>
<feature type="non-terminal residue" evidence="6">
    <location>
        <position position="51"/>
    </location>
</feature>
<keyword evidence="3" id="KW-0833">Ubl conjugation pathway</keyword>
<dbReference type="Proteomes" id="UP000241462">
    <property type="component" value="Unassembled WGS sequence"/>
</dbReference>
<feature type="domain" description="IBR" evidence="5">
    <location>
        <begin position="6"/>
        <end position="50"/>
    </location>
</feature>
<keyword evidence="2" id="KW-0863">Zinc-finger</keyword>
<feature type="non-terminal residue" evidence="6">
    <location>
        <position position="1"/>
    </location>
</feature>
<evidence type="ECO:0000259" key="5">
    <source>
        <dbReference type="Pfam" id="PF01485"/>
    </source>
</evidence>
<gene>
    <name evidence="6" type="ORF">BD289DRAFT_340706</name>
</gene>
<dbReference type="STRING" id="2025994.A0A2T3AHA9"/>
<evidence type="ECO:0000313" key="7">
    <source>
        <dbReference type="Proteomes" id="UP000241462"/>
    </source>
</evidence>
<proteinExistence type="predicted"/>
<evidence type="ECO:0000256" key="1">
    <source>
        <dbReference type="ARBA" id="ARBA00022723"/>
    </source>
</evidence>
<sequence>KNKDMEIVQQIAFKEGWRRCYRCHTMVEHRVACRHMTCVCGAEFCYVCGQV</sequence>
<keyword evidence="7" id="KW-1185">Reference proteome</keyword>
<name>A0A2T3AHA9_9PEZI</name>
<dbReference type="InParanoid" id="A0A2T3AHA9"/>
<keyword evidence="1" id="KW-0479">Metal-binding</keyword>
<dbReference type="GO" id="GO:0008270">
    <property type="term" value="F:zinc ion binding"/>
    <property type="evidence" value="ECO:0007669"/>
    <property type="project" value="UniProtKB-KW"/>
</dbReference>
<organism evidence="6 7">
    <name type="scientific">Coniella lustricola</name>
    <dbReference type="NCBI Taxonomy" id="2025994"/>
    <lineage>
        <taxon>Eukaryota</taxon>
        <taxon>Fungi</taxon>
        <taxon>Dikarya</taxon>
        <taxon>Ascomycota</taxon>
        <taxon>Pezizomycotina</taxon>
        <taxon>Sordariomycetes</taxon>
        <taxon>Sordariomycetidae</taxon>
        <taxon>Diaporthales</taxon>
        <taxon>Schizoparmaceae</taxon>
        <taxon>Coniella</taxon>
    </lineage>
</organism>
<dbReference type="OrthoDB" id="9977870at2759"/>
<dbReference type="Gene3D" id="1.20.120.1750">
    <property type="match status" value="1"/>
</dbReference>
<protein>
    <recommendedName>
        <fullName evidence="5">IBR domain-containing protein</fullName>
    </recommendedName>
</protein>
<evidence type="ECO:0000256" key="3">
    <source>
        <dbReference type="ARBA" id="ARBA00022786"/>
    </source>
</evidence>
<evidence type="ECO:0000256" key="2">
    <source>
        <dbReference type="ARBA" id="ARBA00022771"/>
    </source>
</evidence>
<dbReference type="AlphaFoldDB" id="A0A2T3AHA9"/>
<reference evidence="6 7" key="1">
    <citation type="journal article" date="2018" name="Mycol. Prog.">
        <title>Coniella lustricola, a new species from submerged detritus.</title>
        <authorList>
            <person name="Raudabaugh D.B."/>
            <person name="Iturriaga T."/>
            <person name="Carver A."/>
            <person name="Mondo S."/>
            <person name="Pangilinan J."/>
            <person name="Lipzen A."/>
            <person name="He G."/>
            <person name="Amirebrahimi M."/>
            <person name="Grigoriev I.V."/>
            <person name="Miller A.N."/>
        </authorList>
    </citation>
    <scope>NUCLEOTIDE SEQUENCE [LARGE SCALE GENOMIC DNA]</scope>
    <source>
        <strain evidence="6 7">B22-T-1</strain>
    </source>
</reference>
<dbReference type="InterPro" id="IPR002867">
    <property type="entry name" value="IBR_dom"/>
</dbReference>
<keyword evidence="4" id="KW-0862">Zinc</keyword>